<comment type="caution">
    <text evidence="13">The sequence shown here is derived from an EMBL/GenBank/DDBJ whole genome shotgun (WGS) entry which is preliminary data.</text>
</comment>
<keyword evidence="6" id="KW-0769">Symport</keyword>
<evidence type="ECO:0000256" key="1">
    <source>
        <dbReference type="ARBA" id="ARBA00004651"/>
    </source>
</evidence>
<dbReference type="Gene3D" id="1.20.1250.20">
    <property type="entry name" value="MFS general substrate transporter like domains"/>
    <property type="match status" value="2"/>
</dbReference>
<dbReference type="Proteomes" id="UP000476310">
    <property type="component" value="Unassembled WGS sequence"/>
</dbReference>
<comment type="subcellular location">
    <subcellularLocation>
        <location evidence="1">Cell membrane</location>
        <topology evidence="1">Multi-pass membrane protein</topology>
    </subcellularLocation>
</comment>
<dbReference type="InterPro" id="IPR020846">
    <property type="entry name" value="MFS_dom"/>
</dbReference>
<feature type="transmembrane region" description="Helical" evidence="11">
    <location>
        <begin position="306"/>
        <end position="325"/>
    </location>
</feature>
<sequence>MTAPTRTAAPEAPVKVRRVIVAASIGNALEWFDILVYGFFAATISNQFFPTADETVSLLLTLGTFAVAYVVRPLGALVLGAYADRAGRKRALMVSIRLMMVATLLIAVMPPYAKIGLVAPIAILIARLIQGFSAGGEFGSATAFLVEHMPEKRGFMASWQFASQGFATLLASAFGTVLTTTLSDAQLESWGWRIPFFFGLLIGPVGYYIRRYVGEAGEFVKTADQERAPMKETFRTQQDRMLVAMGALAVSTAISYFITYMPTFAVKELDLPASTGFASTLVTGIVLTGLTPVVGHLSDRFGRTRIMLIFATLILALVYPSLAFLVAAPGFGVILGVMFLVGVLKAGYFAPLPAMMAELFPVTNRATGLAVSYNIAVMLFGGTTPLIIVWLVDVTGNKLAPTFYLMFLAVLSLSCVAFARRRHGIH</sequence>
<dbReference type="PANTHER" id="PTHR43528">
    <property type="entry name" value="ALPHA-KETOGLUTARATE PERMEASE"/>
    <property type="match status" value="1"/>
</dbReference>
<evidence type="ECO:0000313" key="13">
    <source>
        <dbReference type="EMBL" id="NEW76508.1"/>
    </source>
</evidence>
<feature type="transmembrane region" description="Helical" evidence="11">
    <location>
        <begin position="56"/>
        <end position="82"/>
    </location>
</feature>
<dbReference type="InterPro" id="IPR005829">
    <property type="entry name" value="Sugar_transporter_CS"/>
</dbReference>
<organism evidence="13 14">
    <name type="scientific">Streptomyces rhizosphaericus</name>
    <dbReference type="NCBI Taxonomy" id="114699"/>
    <lineage>
        <taxon>Bacteria</taxon>
        <taxon>Bacillati</taxon>
        <taxon>Actinomycetota</taxon>
        <taxon>Actinomycetes</taxon>
        <taxon>Kitasatosporales</taxon>
        <taxon>Streptomycetaceae</taxon>
        <taxon>Streptomyces</taxon>
        <taxon>Streptomyces violaceusniger group</taxon>
    </lineage>
</organism>
<keyword evidence="5 11" id="KW-0812">Transmembrane</keyword>
<dbReference type="FunFam" id="1.20.1250.20:FF:000001">
    <property type="entry name" value="Dicarboxylate MFS transporter"/>
    <property type="match status" value="1"/>
</dbReference>
<feature type="transmembrane region" description="Helical" evidence="11">
    <location>
        <begin position="273"/>
        <end position="294"/>
    </location>
</feature>
<evidence type="ECO:0000256" key="11">
    <source>
        <dbReference type="SAM" id="Phobius"/>
    </source>
</evidence>
<keyword evidence="8 11" id="KW-0472">Membrane</keyword>
<dbReference type="Pfam" id="PF00083">
    <property type="entry name" value="Sugar_tr"/>
    <property type="match status" value="1"/>
</dbReference>
<dbReference type="InterPro" id="IPR051084">
    <property type="entry name" value="H+-coupled_symporters"/>
</dbReference>
<dbReference type="InterPro" id="IPR005828">
    <property type="entry name" value="MFS_sugar_transport-like"/>
</dbReference>
<keyword evidence="14" id="KW-1185">Reference proteome</keyword>
<feature type="transmembrane region" description="Helical" evidence="11">
    <location>
        <begin position="331"/>
        <end position="350"/>
    </location>
</feature>
<comment type="function">
    <text evidence="9">May be a proton symporter involved in the uptake of osmolytes such as proline and glycine betaine.</text>
</comment>
<feature type="transmembrane region" description="Helical" evidence="11">
    <location>
        <begin position="403"/>
        <end position="419"/>
    </location>
</feature>
<dbReference type="GO" id="GO:0015293">
    <property type="term" value="F:symporter activity"/>
    <property type="evidence" value="ECO:0007669"/>
    <property type="project" value="UniProtKB-KW"/>
</dbReference>
<comment type="similarity">
    <text evidence="2">Belongs to the major facilitator superfamily. Metabolite:H+ Symporter (MHS) family (TC 2.A.1.6) family.</text>
</comment>
<dbReference type="PANTHER" id="PTHR43528:SF1">
    <property type="entry name" value="ALPHA-KETOGLUTARATE PERMEASE"/>
    <property type="match status" value="1"/>
</dbReference>
<dbReference type="AlphaFoldDB" id="A0A6G4ATC8"/>
<evidence type="ECO:0000256" key="2">
    <source>
        <dbReference type="ARBA" id="ARBA00008240"/>
    </source>
</evidence>
<evidence type="ECO:0000259" key="12">
    <source>
        <dbReference type="PROSITE" id="PS50850"/>
    </source>
</evidence>
<reference evidence="13" key="1">
    <citation type="submission" date="2020-02" db="EMBL/GenBank/DDBJ databases">
        <title>A new Streptomyces sp. for controlling soil-borne diseases.</title>
        <authorList>
            <person name="Li X."/>
            <person name="Tian Y."/>
            <person name="Gao K."/>
        </authorList>
    </citation>
    <scope>NUCLEOTIDE SEQUENCE [LARGE SCALE GENOMIC DNA]</scope>
    <source>
        <strain evidence="13">0250</strain>
    </source>
</reference>
<feature type="transmembrane region" description="Helical" evidence="11">
    <location>
        <begin position="190"/>
        <end position="209"/>
    </location>
</feature>
<evidence type="ECO:0000256" key="5">
    <source>
        <dbReference type="ARBA" id="ARBA00022692"/>
    </source>
</evidence>
<dbReference type="Pfam" id="PF07690">
    <property type="entry name" value="MFS_1"/>
    <property type="match status" value="1"/>
</dbReference>
<feature type="transmembrane region" description="Helical" evidence="11">
    <location>
        <begin position="371"/>
        <end position="391"/>
    </location>
</feature>
<feature type="transmembrane region" description="Helical" evidence="11">
    <location>
        <begin position="241"/>
        <end position="261"/>
    </location>
</feature>
<accession>A0A6G4ATC8</accession>
<evidence type="ECO:0000256" key="6">
    <source>
        <dbReference type="ARBA" id="ARBA00022847"/>
    </source>
</evidence>
<evidence type="ECO:0000256" key="9">
    <source>
        <dbReference type="ARBA" id="ARBA00037295"/>
    </source>
</evidence>
<feature type="transmembrane region" description="Helical" evidence="11">
    <location>
        <begin position="119"/>
        <end position="146"/>
    </location>
</feature>
<dbReference type="EMBL" id="JAAIKT010000084">
    <property type="protein sequence ID" value="NEW76508.1"/>
    <property type="molecule type" value="Genomic_DNA"/>
</dbReference>
<feature type="transmembrane region" description="Helical" evidence="11">
    <location>
        <begin position="20"/>
        <end position="44"/>
    </location>
</feature>
<feature type="domain" description="Major facilitator superfamily (MFS) profile" evidence="12">
    <location>
        <begin position="19"/>
        <end position="424"/>
    </location>
</feature>
<feature type="transmembrane region" description="Helical" evidence="11">
    <location>
        <begin position="94"/>
        <end position="113"/>
    </location>
</feature>
<evidence type="ECO:0000256" key="7">
    <source>
        <dbReference type="ARBA" id="ARBA00022989"/>
    </source>
</evidence>
<keyword evidence="7 11" id="KW-1133">Transmembrane helix</keyword>
<name>A0A6G4ATC8_9ACTN</name>
<proteinExistence type="inferred from homology"/>
<evidence type="ECO:0000256" key="3">
    <source>
        <dbReference type="ARBA" id="ARBA00022448"/>
    </source>
</evidence>
<evidence type="ECO:0000313" key="14">
    <source>
        <dbReference type="Proteomes" id="UP000476310"/>
    </source>
</evidence>
<keyword evidence="3" id="KW-0813">Transport</keyword>
<evidence type="ECO:0000256" key="10">
    <source>
        <dbReference type="ARBA" id="ARBA00039918"/>
    </source>
</evidence>
<keyword evidence="4" id="KW-1003">Cell membrane</keyword>
<dbReference type="PROSITE" id="PS00216">
    <property type="entry name" value="SUGAR_TRANSPORT_1"/>
    <property type="match status" value="1"/>
</dbReference>
<evidence type="ECO:0000256" key="4">
    <source>
        <dbReference type="ARBA" id="ARBA00022475"/>
    </source>
</evidence>
<gene>
    <name evidence="13" type="ORF">G4H13_40735</name>
</gene>
<protein>
    <recommendedName>
        <fullName evidence="10">Putative proline/betaine transporter</fullName>
    </recommendedName>
</protein>
<dbReference type="GO" id="GO:0005886">
    <property type="term" value="C:plasma membrane"/>
    <property type="evidence" value="ECO:0007669"/>
    <property type="project" value="UniProtKB-SubCell"/>
</dbReference>
<dbReference type="SUPFAM" id="SSF103473">
    <property type="entry name" value="MFS general substrate transporter"/>
    <property type="match status" value="1"/>
</dbReference>
<feature type="transmembrane region" description="Helical" evidence="11">
    <location>
        <begin position="158"/>
        <end position="178"/>
    </location>
</feature>
<dbReference type="RefSeq" id="WP_164435454.1">
    <property type="nucleotide sequence ID" value="NZ_JAAIKT010000084.1"/>
</dbReference>
<dbReference type="PROSITE" id="PS50850">
    <property type="entry name" value="MFS"/>
    <property type="match status" value="1"/>
</dbReference>
<dbReference type="InterPro" id="IPR036259">
    <property type="entry name" value="MFS_trans_sf"/>
</dbReference>
<evidence type="ECO:0000256" key="8">
    <source>
        <dbReference type="ARBA" id="ARBA00023136"/>
    </source>
</evidence>
<dbReference type="InterPro" id="IPR011701">
    <property type="entry name" value="MFS"/>
</dbReference>